<evidence type="ECO:0000313" key="4">
    <source>
        <dbReference type="Proteomes" id="UP001044222"/>
    </source>
</evidence>
<dbReference type="PROSITE" id="PS50835">
    <property type="entry name" value="IG_LIKE"/>
    <property type="match status" value="1"/>
</dbReference>
<dbReference type="InterPro" id="IPR013783">
    <property type="entry name" value="Ig-like_fold"/>
</dbReference>
<comment type="caution">
    <text evidence="3">The sequence shown here is derived from an EMBL/GenBank/DDBJ whole genome shotgun (WGS) entry which is preliminary data.</text>
</comment>
<protein>
    <recommendedName>
        <fullName evidence="2">Ig-like domain-containing protein</fullName>
    </recommendedName>
</protein>
<dbReference type="AlphaFoldDB" id="A0A9D3LHM7"/>
<sequence>MEMTWILDNAHQTITCEVKHPSGRNASKIVSLQGQCSVTKVTINPSSEEFLEGVEKDVVCSVSYACQEHRPDLSWNYGDMKVSSEFKKRGSGSWESRSTLTFKAGASDHNQALKCTARFTNGQIQEGYITLKVKSEFSQNERGPFFSLQFCMACQIRYEDKDIFGKAVLRVYR</sequence>
<proteinExistence type="predicted"/>
<dbReference type="InterPro" id="IPR036179">
    <property type="entry name" value="Ig-like_dom_sf"/>
</dbReference>
<dbReference type="PANTHER" id="PTHR46484">
    <property type="entry name" value="SI:CH211-171H4.5-RELATED"/>
    <property type="match status" value="1"/>
</dbReference>
<dbReference type="PANTHER" id="PTHR46484:SF7">
    <property type="entry name" value="MYELIN-ASSOCIATED GLYCOPROTEIN-LIKE-RELATED"/>
    <property type="match status" value="1"/>
</dbReference>
<keyword evidence="1" id="KW-1015">Disulfide bond</keyword>
<dbReference type="Proteomes" id="UP001044222">
    <property type="component" value="Unassembled WGS sequence"/>
</dbReference>
<feature type="domain" description="Ig-like" evidence="2">
    <location>
        <begin position="39"/>
        <end position="130"/>
    </location>
</feature>
<evidence type="ECO:0000256" key="1">
    <source>
        <dbReference type="ARBA" id="ARBA00023157"/>
    </source>
</evidence>
<evidence type="ECO:0000259" key="2">
    <source>
        <dbReference type="PROSITE" id="PS50835"/>
    </source>
</evidence>
<dbReference type="InterPro" id="IPR007110">
    <property type="entry name" value="Ig-like_dom"/>
</dbReference>
<evidence type="ECO:0000313" key="3">
    <source>
        <dbReference type="EMBL" id="KAG5829984.1"/>
    </source>
</evidence>
<dbReference type="Gene3D" id="2.60.40.10">
    <property type="entry name" value="Immunoglobulins"/>
    <property type="match status" value="1"/>
</dbReference>
<reference evidence="3" key="1">
    <citation type="submission" date="2021-01" db="EMBL/GenBank/DDBJ databases">
        <title>A chromosome-scale assembly of European eel, Anguilla anguilla.</title>
        <authorList>
            <person name="Henkel C."/>
            <person name="Jong-Raadsen S.A."/>
            <person name="Dufour S."/>
            <person name="Weltzien F.-A."/>
            <person name="Palstra A.P."/>
            <person name="Pelster B."/>
            <person name="Spaink H.P."/>
            <person name="Van Den Thillart G.E."/>
            <person name="Jansen H."/>
            <person name="Zahm M."/>
            <person name="Klopp C."/>
            <person name="Cedric C."/>
            <person name="Louis A."/>
            <person name="Berthelot C."/>
            <person name="Parey E."/>
            <person name="Roest Crollius H."/>
            <person name="Montfort J."/>
            <person name="Robinson-Rechavi M."/>
            <person name="Bucao C."/>
            <person name="Bouchez O."/>
            <person name="Gislard M."/>
            <person name="Lluch J."/>
            <person name="Milhes M."/>
            <person name="Lampietro C."/>
            <person name="Lopez Roques C."/>
            <person name="Donnadieu C."/>
            <person name="Braasch I."/>
            <person name="Desvignes T."/>
            <person name="Postlethwait J."/>
            <person name="Bobe J."/>
            <person name="Guiguen Y."/>
            <person name="Dirks R."/>
        </authorList>
    </citation>
    <scope>NUCLEOTIDE SEQUENCE</scope>
    <source>
        <strain evidence="3">Tag_6206</strain>
        <tissue evidence="3">Liver</tissue>
    </source>
</reference>
<dbReference type="InterPro" id="IPR013162">
    <property type="entry name" value="CD80_C2-set"/>
</dbReference>
<accession>A0A9D3LHM7</accession>
<name>A0A9D3LHM7_ANGAN</name>
<keyword evidence="4" id="KW-1185">Reference proteome</keyword>
<gene>
    <name evidence="3" type="ORF">ANANG_G00319710</name>
</gene>
<dbReference type="Pfam" id="PF08205">
    <property type="entry name" value="C2-set_2"/>
    <property type="match status" value="1"/>
</dbReference>
<dbReference type="SUPFAM" id="SSF48726">
    <property type="entry name" value="Immunoglobulin"/>
    <property type="match status" value="1"/>
</dbReference>
<dbReference type="EMBL" id="JAFIRN010000832">
    <property type="protein sequence ID" value="KAG5829984.1"/>
    <property type="molecule type" value="Genomic_DNA"/>
</dbReference>
<organism evidence="3 4">
    <name type="scientific">Anguilla anguilla</name>
    <name type="common">European freshwater eel</name>
    <name type="synonym">Muraena anguilla</name>
    <dbReference type="NCBI Taxonomy" id="7936"/>
    <lineage>
        <taxon>Eukaryota</taxon>
        <taxon>Metazoa</taxon>
        <taxon>Chordata</taxon>
        <taxon>Craniata</taxon>
        <taxon>Vertebrata</taxon>
        <taxon>Euteleostomi</taxon>
        <taxon>Actinopterygii</taxon>
        <taxon>Neopterygii</taxon>
        <taxon>Teleostei</taxon>
        <taxon>Anguilliformes</taxon>
        <taxon>Anguillidae</taxon>
        <taxon>Anguilla</taxon>
    </lineage>
</organism>